<dbReference type="GO" id="GO:0016987">
    <property type="term" value="F:sigma factor activity"/>
    <property type="evidence" value="ECO:0007669"/>
    <property type="project" value="UniProtKB-KW"/>
</dbReference>
<reference evidence="7 8" key="1">
    <citation type="submission" date="2018-03" db="EMBL/GenBank/DDBJ databases">
        <title>Genomic Encyclopedia of Archaeal and Bacterial Type Strains, Phase II (KMG-II): from individual species to whole genera.</title>
        <authorList>
            <person name="Goeker M."/>
        </authorList>
    </citation>
    <scope>NUCLEOTIDE SEQUENCE [LARGE SCALE GENOMIC DNA]</scope>
    <source>
        <strain evidence="7 8">DSM 21548</strain>
    </source>
</reference>
<organism evidence="7 8">
    <name type="scientific">Labedella gwakjiensis</name>
    <dbReference type="NCBI Taxonomy" id="390269"/>
    <lineage>
        <taxon>Bacteria</taxon>
        <taxon>Bacillati</taxon>
        <taxon>Actinomycetota</taxon>
        <taxon>Actinomycetes</taxon>
        <taxon>Micrococcales</taxon>
        <taxon>Microbacteriaceae</taxon>
        <taxon>Labedella</taxon>
    </lineage>
</organism>
<dbReference type="InterPro" id="IPR013324">
    <property type="entry name" value="RNA_pol_sigma_r3/r4-like"/>
</dbReference>
<evidence type="ECO:0000256" key="3">
    <source>
        <dbReference type="ARBA" id="ARBA00023082"/>
    </source>
</evidence>
<dbReference type="SUPFAM" id="SSF88946">
    <property type="entry name" value="Sigma2 domain of RNA polymerase sigma factors"/>
    <property type="match status" value="1"/>
</dbReference>
<dbReference type="AlphaFoldDB" id="A0A2P8GRP2"/>
<dbReference type="CDD" id="cd06171">
    <property type="entry name" value="Sigma70_r4"/>
    <property type="match status" value="1"/>
</dbReference>
<dbReference type="Pfam" id="PF04542">
    <property type="entry name" value="Sigma70_r2"/>
    <property type="match status" value="1"/>
</dbReference>
<feature type="domain" description="RNA polymerase sigma factor 70 region 4 type 2" evidence="6">
    <location>
        <begin position="176"/>
        <end position="227"/>
    </location>
</feature>
<dbReference type="GO" id="GO:0003677">
    <property type="term" value="F:DNA binding"/>
    <property type="evidence" value="ECO:0007669"/>
    <property type="project" value="InterPro"/>
</dbReference>
<evidence type="ECO:0000256" key="4">
    <source>
        <dbReference type="ARBA" id="ARBA00023163"/>
    </source>
</evidence>
<dbReference type="Proteomes" id="UP000241203">
    <property type="component" value="Unassembled WGS sequence"/>
</dbReference>
<sequence>MQTLDIAPSRSRNGPARTGEWMPDFSDLFGMLDAVASEETSTEARAQQIPAVDSAAAELQQLVARIASGDQLAFGDFYDRLAPRVFAIVRRVLVDPSQSEEVTQEIFVELWQSAPRYAPNKGGVTTWVMTIAHRRAVDRVRASQASRDRDLRVGIRDHSIDYDSVAETAELRLENQRVKRALEKLTDLQKQAVTLAYYGGYSHSEVSEMLGVPLGTVKTRIRDGMIRLRDEMGVAS</sequence>
<dbReference type="EMBL" id="PYAU01000001">
    <property type="protein sequence ID" value="PSL36615.1"/>
    <property type="molecule type" value="Genomic_DNA"/>
</dbReference>
<evidence type="ECO:0000259" key="6">
    <source>
        <dbReference type="Pfam" id="PF08281"/>
    </source>
</evidence>
<dbReference type="NCBIfam" id="NF007228">
    <property type="entry name" value="PRK09646.1"/>
    <property type="match status" value="1"/>
</dbReference>
<protein>
    <submittedName>
        <fullName evidence="7">RNA polymerase ECF family sigma subunit</fullName>
    </submittedName>
</protein>
<dbReference type="InterPro" id="IPR014284">
    <property type="entry name" value="RNA_pol_sigma-70_dom"/>
</dbReference>
<dbReference type="NCBIfam" id="TIGR02937">
    <property type="entry name" value="sigma70-ECF"/>
    <property type="match status" value="1"/>
</dbReference>
<gene>
    <name evidence="7" type="ORF">CLV49_0211</name>
</gene>
<feature type="domain" description="RNA polymerase sigma-70 region 2" evidence="5">
    <location>
        <begin position="77"/>
        <end position="144"/>
    </location>
</feature>
<evidence type="ECO:0000256" key="1">
    <source>
        <dbReference type="ARBA" id="ARBA00010641"/>
    </source>
</evidence>
<keyword evidence="3" id="KW-0731">Sigma factor</keyword>
<dbReference type="PANTHER" id="PTHR43133">
    <property type="entry name" value="RNA POLYMERASE ECF-TYPE SIGMA FACTO"/>
    <property type="match status" value="1"/>
</dbReference>
<comment type="caution">
    <text evidence="7">The sequence shown here is derived from an EMBL/GenBank/DDBJ whole genome shotgun (WGS) entry which is preliminary data.</text>
</comment>
<evidence type="ECO:0000313" key="8">
    <source>
        <dbReference type="Proteomes" id="UP000241203"/>
    </source>
</evidence>
<proteinExistence type="inferred from homology"/>
<evidence type="ECO:0000256" key="2">
    <source>
        <dbReference type="ARBA" id="ARBA00023015"/>
    </source>
</evidence>
<dbReference type="InterPro" id="IPR007627">
    <property type="entry name" value="RNA_pol_sigma70_r2"/>
</dbReference>
<name>A0A2P8GRP2_9MICO</name>
<keyword evidence="4" id="KW-0804">Transcription</keyword>
<evidence type="ECO:0000313" key="7">
    <source>
        <dbReference type="EMBL" id="PSL36615.1"/>
    </source>
</evidence>
<dbReference type="Gene3D" id="1.10.1740.10">
    <property type="match status" value="1"/>
</dbReference>
<dbReference type="Gene3D" id="1.10.10.10">
    <property type="entry name" value="Winged helix-like DNA-binding domain superfamily/Winged helix DNA-binding domain"/>
    <property type="match status" value="1"/>
</dbReference>
<keyword evidence="2" id="KW-0805">Transcription regulation</keyword>
<dbReference type="Pfam" id="PF08281">
    <property type="entry name" value="Sigma70_r4_2"/>
    <property type="match status" value="1"/>
</dbReference>
<comment type="similarity">
    <text evidence="1">Belongs to the sigma-70 factor family. ECF subfamily.</text>
</comment>
<dbReference type="SUPFAM" id="SSF88659">
    <property type="entry name" value="Sigma3 and sigma4 domains of RNA polymerase sigma factors"/>
    <property type="match status" value="1"/>
</dbReference>
<accession>A0A2P8GRP2</accession>
<evidence type="ECO:0000259" key="5">
    <source>
        <dbReference type="Pfam" id="PF04542"/>
    </source>
</evidence>
<dbReference type="PANTHER" id="PTHR43133:SF66">
    <property type="entry name" value="ECF RNA POLYMERASE SIGMA FACTOR SIGK"/>
    <property type="match status" value="1"/>
</dbReference>
<dbReference type="InterPro" id="IPR039425">
    <property type="entry name" value="RNA_pol_sigma-70-like"/>
</dbReference>
<dbReference type="InterPro" id="IPR013249">
    <property type="entry name" value="RNA_pol_sigma70_r4_t2"/>
</dbReference>
<dbReference type="InterPro" id="IPR036388">
    <property type="entry name" value="WH-like_DNA-bd_sf"/>
</dbReference>
<dbReference type="GO" id="GO:0006352">
    <property type="term" value="P:DNA-templated transcription initiation"/>
    <property type="evidence" value="ECO:0007669"/>
    <property type="project" value="InterPro"/>
</dbReference>
<dbReference type="InterPro" id="IPR013325">
    <property type="entry name" value="RNA_pol_sigma_r2"/>
</dbReference>